<feature type="region of interest" description="Disordered" evidence="1">
    <location>
        <begin position="325"/>
        <end position="359"/>
    </location>
</feature>
<dbReference type="OrthoDB" id="28208at2759"/>
<feature type="chain" id="PRO_5019041921" description="Ig-like domain-containing protein" evidence="2">
    <location>
        <begin position="19"/>
        <end position="359"/>
    </location>
</feature>
<evidence type="ECO:0000313" key="4">
    <source>
        <dbReference type="Proteomes" id="UP000271974"/>
    </source>
</evidence>
<evidence type="ECO:0008006" key="5">
    <source>
        <dbReference type="Google" id="ProtNLM"/>
    </source>
</evidence>
<reference evidence="3 4" key="1">
    <citation type="submission" date="2019-01" db="EMBL/GenBank/DDBJ databases">
        <title>A draft genome assembly of the solar-powered sea slug Elysia chlorotica.</title>
        <authorList>
            <person name="Cai H."/>
            <person name="Li Q."/>
            <person name="Fang X."/>
            <person name="Li J."/>
            <person name="Curtis N.E."/>
            <person name="Altenburger A."/>
            <person name="Shibata T."/>
            <person name="Feng M."/>
            <person name="Maeda T."/>
            <person name="Schwartz J.A."/>
            <person name="Shigenobu S."/>
            <person name="Lundholm N."/>
            <person name="Nishiyama T."/>
            <person name="Yang H."/>
            <person name="Hasebe M."/>
            <person name="Li S."/>
            <person name="Pierce S.K."/>
            <person name="Wang J."/>
        </authorList>
    </citation>
    <scope>NUCLEOTIDE SEQUENCE [LARGE SCALE GENOMIC DNA]</scope>
    <source>
        <strain evidence="3">EC2010</strain>
        <tissue evidence="3">Whole organism of an adult</tissue>
    </source>
</reference>
<protein>
    <recommendedName>
        <fullName evidence="5">Ig-like domain-containing protein</fullName>
    </recommendedName>
</protein>
<gene>
    <name evidence="3" type="ORF">EGW08_018257</name>
</gene>
<feature type="signal peptide" evidence="2">
    <location>
        <begin position="1"/>
        <end position="18"/>
    </location>
</feature>
<dbReference type="Proteomes" id="UP000271974">
    <property type="component" value="Unassembled WGS sequence"/>
</dbReference>
<evidence type="ECO:0000256" key="2">
    <source>
        <dbReference type="SAM" id="SignalP"/>
    </source>
</evidence>
<feature type="compositionally biased region" description="Polar residues" evidence="1">
    <location>
        <begin position="325"/>
        <end position="335"/>
    </location>
</feature>
<organism evidence="3 4">
    <name type="scientific">Elysia chlorotica</name>
    <name type="common">Eastern emerald elysia</name>
    <name type="synonym">Sea slug</name>
    <dbReference type="NCBI Taxonomy" id="188477"/>
    <lineage>
        <taxon>Eukaryota</taxon>
        <taxon>Metazoa</taxon>
        <taxon>Spiralia</taxon>
        <taxon>Lophotrochozoa</taxon>
        <taxon>Mollusca</taxon>
        <taxon>Gastropoda</taxon>
        <taxon>Heterobranchia</taxon>
        <taxon>Euthyneura</taxon>
        <taxon>Panpulmonata</taxon>
        <taxon>Sacoglossa</taxon>
        <taxon>Placobranchoidea</taxon>
        <taxon>Plakobranchidae</taxon>
        <taxon>Elysia</taxon>
    </lineage>
</organism>
<evidence type="ECO:0000313" key="3">
    <source>
        <dbReference type="EMBL" id="RUS73989.1"/>
    </source>
</evidence>
<dbReference type="AlphaFoldDB" id="A0A433SXC5"/>
<accession>A0A433SXC5</accession>
<feature type="compositionally biased region" description="Basic and acidic residues" evidence="1">
    <location>
        <begin position="342"/>
        <end position="351"/>
    </location>
</feature>
<dbReference type="EMBL" id="RQTK01000878">
    <property type="protein sequence ID" value="RUS73989.1"/>
    <property type="molecule type" value="Genomic_DNA"/>
</dbReference>
<proteinExistence type="predicted"/>
<keyword evidence="2" id="KW-0732">Signal</keyword>
<name>A0A433SXC5_ELYCH</name>
<evidence type="ECO:0000256" key="1">
    <source>
        <dbReference type="SAM" id="MobiDB-lite"/>
    </source>
</evidence>
<feature type="non-terminal residue" evidence="3">
    <location>
        <position position="359"/>
    </location>
</feature>
<keyword evidence="4" id="KW-1185">Reference proteome</keyword>
<sequence>MRWQALLFFISLAELCFGGEDLPGSIKNFLWNHASQRTCHWPGHIYGQWDSSLWRNLTVSGSDVHTYLPLGGIGVHELRCSPSSDPENTILRGRKEVMYEGHSFVMLTCVEFVARNEYNYHLIVKTERDAVLRNEPLKLRPVHTNESIEELDRSSCDTHSSTWLHGDMIQKGQIESAAVTCPSVLIGKFSLTFADEVGMLRCPNGAVMSSGASDKSIIFDYSGCLHNDSSQVQDAEVFWCVGLTTHGYVSMYREEGGTGSFSCVALEALGSYQGDQMIYKYKQTPGTCGDTWVSNSHLPEENQTRIAFLTSIDKDTNGRLVTEDTPSAQLDQNKVSKAIKTNCKDTDKPSGDTEGNAAH</sequence>
<comment type="caution">
    <text evidence="3">The sequence shown here is derived from an EMBL/GenBank/DDBJ whole genome shotgun (WGS) entry which is preliminary data.</text>
</comment>